<dbReference type="InterPro" id="IPR010131">
    <property type="entry name" value="MdtP/NodT-like"/>
</dbReference>
<keyword evidence="4" id="KW-1185">Reference proteome</keyword>
<feature type="signal peptide" evidence="2">
    <location>
        <begin position="1"/>
        <end position="22"/>
    </location>
</feature>
<dbReference type="PANTHER" id="PTHR30203">
    <property type="entry name" value="OUTER MEMBRANE CATION EFFLUX PROTEIN"/>
    <property type="match status" value="1"/>
</dbReference>
<sequence>MKKLRFIPLALAPLLLSACALQSPPSAVSTNLPTQWMAPLPGIQPVAGLPHQGTLTDLSRWWEQQGDPLLVELINAAQAVSPSVASARSRIEQSRASRVAAGAALLPSLDASASVSRGRSQPVTAARAPVGTSSQLGLQTAWELDVFGGRRDSRDAAQLRYEGAQAQWHDARVLVAAETANQYYGLRTCGQLLRVARSDAASRAETGRLAQLSADAGFTAPATAALGRASAADANSRATQQAALCELDIKALVALSSMPEPELRQKLASAPTRPAQTATVLIANVPAQALAQRPDVFSAEREVAAASADVGSAQAARYPRLTLNGSVAANTFRSGSVSTDFNTWSIGPLALSLPLFDGGRRAADAEAAQARYDEAAAVYRGRVRQAVREVEEALVTLQSTAARGEDARIAAEGYRAAFAGTEALYKNGLASLVDLEDSRRTQLAAETALLSLQRERSSAWVALYRAMGGGWTRELEGPGGPAVVTGSTPRQP</sequence>
<accession>A0A916S797</accession>
<proteinExistence type="inferred from homology"/>
<keyword evidence="2" id="KW-0812">Transmembrane</keyword>
<comment type="subcellular location">
    <subcellularLocation>
        <location evidence="2">Cell membrane</location>
        <topology evidence="2">Lipid-anchor</topology>
    </subcellularLocation>
</comment>
<keyword evidence="2" id="KW-0472">Membrane</keyword>
<feature type="chain" id="PRO_5038156857" evidence="2">
    <location>
        <begin position="23"/>
        <end position="492"/>
    </location>
</feature>
<dbReference type="Gene3D" id="2.20.200.10">
    <property type="entry name" value="Outer membrane efflux proteins (OEP)"/>
    <property type="match status" value="1"/>
</dbReference>
<name>A0A916S797_9BURK</name>
<reference evidence="3" key="1">
    <citation type="journal article" date="2014" name="Int. J. Syst. Evol. Microbiol.">
        <title>Complete genome sequence of Corynebacterium casei LMG S-19264T (=DSM 44701T), isolated from a smear-ripened cheese.</title>
        <authorList>
            <consortium name="US DOE Joint Genome Institute (JGI-PGF)"/>
            <person name="Walter F."/>
            <person name="Albersmeier A."/>
            <person name="Kalinowski J."/>
            <person name="Ruckert C."/>
        </authorList>
    </citation>
    <scope>NUCLEOTIDE SEQUENCE</scope>
    <source>
        <strain evidence="3">CGMCC 1.15322</strain>
    </source>
</reference>
<dbReference type="NCBIfam" id="TIGR01845">
    <property type="entry name" value="outer_NodT"/>
    <property type="match status" value="1"/>
</dbReference>
<gene>
    <name evidence="3" type="ORF">GCM10011496_05970</name>
</gene>
<dbReference type="PANTHER" id="PTHR30203:SF29">
    <property type="entry name" value="PROTEIN CYAE"/>
    <property type="match status" value="1"/>
</dbReference>
<dbReference type="AlphaFoldDB" id="A0A916S797"/>
<evidence type="ECO:0000313" key="3">
    <source>
        <dbReference type="EMBL" id="GGA88044.1"/>
    </source>
</evidence>
<evidence type="ECO:0000256" key="2">
    <source>
        <dbReference type="RuleBase" id="RU362097"/>
    </source>
</evidence>
<dbReference type="Proteomes" id="UP000620596">
    <property type="component" value="Unassembled WGS sequence"/>
</dbReference>
<organism evidence="3 4">
    <name type="scientific">Polaromonas eurypsychrophila</name>
    <dbReference type="NCBI Taxonomy" id="1614635"/>
    <lineage>
        <taxon>Bacteria</taxon>
        <taxon>Pseudomonadati</taxon>
        <taxon>Pseudomonadota</taxon>
        <taxon>Betaproteobacteria</taxon>
        <taxon>Burkholderiales</taxon>
        <taxon>Comamonadaceae</taxon>
        <taxon>Polaromonas</taxon>
    </lineage>
</organism>
<comment type="caution">
    <text evidence="3">The sequence shown here is derived from an EMBL/GenBank/DDBJ whole genome shotgun (WGS) entry which is preliminary data.</text>
</comment>
<evidence type="ECO:0000256" key="1">
    <source>
        <dbReference type="ARBA" id="ARBA00007613"/>
    </source>
</evidence>
<dbReference type="EMBL" id="BMIG01000002">
    <property type="protein sequence ID" value="GGA88044.1"/>
    <property type="molecule type" value="Genomic_DNA"/>
</dbReference>
<reference evidence="3" key="2">
    <citation type="submission" date="2020-09" db="EMBL/GenBank/DDBJ databases">
        <authorList>
            <person name="Sun Q."/>
            <person name="Zhou Y."/>
        </authorList>
    </citation>
    <scope>NUCLEOTIDE SEQUENCE</scope>
    <source>
        <strain evidence="3">CGMCC 1.15322</strain>
    </source>
</reference>
<dbReference type="PROSITE" id="PS51257">
    <property type="entry name" value="PROKAR_LIPOPROTEIN"/>
    <property type="match status" value="1"/>
</dbReference>
<dbReference type="GO" id="GO:0015562">
    <property type="term" value="F:efflux transmembrane transporter activity"/>
    <property type="evidence" value="ECO:0007669"/>
    <property type="project" value="InterPro"/>
</dbReference>
<keyword evidence="2" id="KW-0564">Palmitate</keyword>
<dbReference type="SUPFAM" id="SSF56954">
    <property type="entry name" value="Outer membrane efflux proteins (OEP)"/>
    <property type="match status" value="1"/>
</dbReference>
<dbReference type="Gene3D" id="1.20.1600.10">
    <property type="entry name" value="Outer membrane efflux proteins (OEP)"/>
    <property type="match status" value="1"/>
</dbReference>
<dbReference type="GO" id="GO:0005886">
    <property type="term" value="C:plasma membrane"/>
    <property type="evidence" value="ECO:0007669"/>
    <property type="project" value="UniProtKB-SubCell"/>
</dbReference>
<dbReference type="InterPro" id="IPR003423">
    <property type="entry name" value="OMP_efflux"/>
</dbReference>
<comment type="similarity">
    <text evidence="1 2">Belongs to the outer membrane factor (OMF) (TC 1.B.17) family.</text>
</comment>
<dbReference type="Pfam" id="PF02321">
    <property type="entry name" value="OEP"/>
    <property type="match status" value="2"/>
</dbReference>
<evidence type="ECO:0000313" key="4">
    <source>
        <dbReference type="Proteomes" id="UP000620596"/>
    </source>
</evidence>
<dbReference type="RefSeq" id="WP_188706452.1">
    <property type="nucleotide sequence ID" value="NZ_BMIG01000002.1"/>
</dbReference>
<keyword evidence="2" id="KW-0732">Signal</keyword>
<keyword evidence="2" id="KW-1134">Transmembrane beta strand</keyword>
<protein>
    <submittedName>
        <fullName evidence="3">Membrane protein</fullName>
    </submittedName>
</protein>
<keyword evidence="2" id="KW-0449">Lipoprotein</keyword>